<proteinExistence type="predicted"/>
<dbReference type="GO" id="GO:0016706">
    <property type="term" value="F:2-oxoglutarate-dependent dioxygenase activity"/>
    <property type="evidence" value="ECO:0007669"/>
    <property type="project" value="UniProtKB-ARBA"/>
</dbReference>
<comment type="caution">
    <text evidence="1">The sequence shown here is derived from an EMBL/GenBank/DDBJ whole genome shotgun (WGS) entry which is preliminary data.</text>
</comment>
<evidence type="ECO:0000313" key="1">
    <source>
        <dbReference type="EMBL" id="GLW74960.1"/>
    </source>
</evidence>
<accession>A0A9W6V786</accession>
<dbReference type="Gene3D" id="2.60.120.620">
    <property type="entry name" value="q2cbj1_9rhob like domain"/>
    <property type="match status" value="1"/>
</dbReference>
<dbReference type="SUPFAM" id="SSF51197">
    <property type="entry name" value="Clavaminate synthase-like"/>
    <property type="match status" value="1"/>
</dbReference>
<dbReference type="InterPro" id="IPR008775">
    <property type="entry name" value="Phytyl_CoA_dOase-like"/>
</dbReference>
<reference evidence="1" key="1">
    <citation type="submission" date="2023-02" db="EMBL/GenBank/DDBJ databases">
        <title>Kitasatospora phosalacinea NBRC 14627.</title>
        <authorList>
            <person name="Ichikawa N."/>
            <person name="Sato H."/>
            <person name="Tonouchi N."/>
        </authorList>
    </citation>
    <scope>NUCLEOTIDE SEQUENCE</scope>
    <source>
        <strain evidence="1">NBRC 14627</strain>
    </source>
</reference>
<dbReference type="EMBL" id="BSSA01000042">
    <property type="protein sequence ID" value="GLW74960.1"/>
    <property type="molecule type" value="Genomic_DNA"/>
</dbReference>
<dbReference type="AlphaFoldDB" id="A0A9W6V786"/>
<evidence type="ECO:0008006" key="3">
    <source>
        <dbReference type="Google" id="ProtNLM"/>
    </source>
</evidence>
<dbReference type="Pfam" id="PF05721">
    <property type="entry name" value="PhyH"/>
    <property type="match status" value="1"/>
</dbReference>
<evidence type="ECO:0000313" key="2">
    <source>
        <dbReference type="Proteomes" id="UP001165041"/>
    </source>
</evidence>
<organism evidence="1 2">
    <name type="scientific">Kitasatospora phosalacinea</name>
    <dbReference type="NCBI Taxonomy" id="2065"/>
    <lineage>
        <taxon>Bacteria</taxon>
        <taxon>Bacillati</taxon>
        <taxon>Actinomycetota</taxon>
        <taxon>Actinomycetes</taxon>
        <taxon>Kitasatosporales</taxon>
        <taxon>Streptomycetaceae</taxon>
        <taxon>Kitasatospora</taxon>
    </lineage>
</organism>
<dbReference type="Proteomes" id="UP001165041">
    <property type="component" value="Unassembled WGS sequence"/>
</dbReference>
<gene>
    <name evidence="1" type="ORF">Kpho02_72570</name>
</gene>
<protein>
    <recommendedName>
        <fullName evidence="3">Phytanoyl-CoA dioxygenase</fullName>
    </recommendedName>
</protein>
<name>A0A9W6V786_9ACTN</name>
<sequence length="271" mass="29823">MHTLPANRFHGLMETTTPNAISAFRRDGYCVLPGVLTATEVQRWRSLLARHIDAAPPAPDRTGPYFLWPALAEDAELRMLYADSGITDALRPFVRADLDLPAPEVAQFAFTLPPHPHHPGAPHIDGLTPTEDDGRPGTFTALAGILLTDQQERDRGNLWVWPGTHLSTGAWLSEHGADALRDAVPYPPIELPKPVQVAGPAGSLVLVHYLLAHNIGGHFGTTADERRETVYFRLRADGHRARWREVVTDPLLEFITPNPEPRPGLVRGGEL</sequence>